<dbReference type="PANTHER" id="PTHR47751">
    <property type="entry name" value="SUPERFAMILY HYDROLASE, PUTATIVE (AFU_ORTHOLOGUE AFUA_2G16580)-RELATED"/>
    <property type="match status" value="1"/>
</dbReference>
<feature type="domain" description="Xaa-Pro dipeptidyl-peptidase-like" evidence="2">
    <location>
        <begin position="205"/>
        <end position="331"/>
    </location>
</feature>
<dbReference type="AlphaFoldDB" id="S4Y9J1"/>
<dbReference type="PATRIC" id="fig|1254432.3.peg.10034"/>
<dbReference type="PANTHER" id="PTHR47751:SF1">
    <property type="entry name" value="SUPERFAMILY HYDROLASE, PUTATIVE (AFU_ORTHOLOGUE AFUA_2G16580)-RELATED"/>
    <property type="match status" value="1"/>
</dbReference>
<reference evidence="4 5" key="1">
    <citation type="journal article" date="2013" name="Sci. Rep.">
        <title>Extraordinary expansion of a Sorangium cellulosum genome from an alkaline milieu.</title>
        <authorList>
            <person name="Han K."/>
            <person name="Li Z.F."/>
            <person name="Peng R."/>
            <person name="Zhu L.P."/>
            <person name="Zhou T."/>
            <person name="Wang L.G."/>
            <person name="Li S.G."/>
            <person name="Zhang X.B."/>
            <person name="Hu W."/>
            <person name="Wu Z.H."/>
            <person name="Qin N."/>
            <person name="Li Y.Z."/>
        </authorList>
    </citation>
    <scope>NUCLEOTIDE SEQUENCE [LARGE SCALE GENOMIC DNA]</scope>
    <source>
        <strain evidence="4 5">So0157-2</strain>
    </source>
</reference>
<dbReference type="Pfam" id="PF02129">
    <property type="entry name" value="Peptidase_S15"/>
    <property type="match status" value="1"/>
</dbReference>
<dbReference type="PROSITE" id="PS51257">
    <property type="entry name" value="PROKAR_LIPOPROTEIN"/>
    <property type="match status" value="1"/>
</dbReference>
<sequence>MKTTGARAAIAVFALALSACGSPTSAVQPGAQENPMQNATRDRAAIVETIHNVARGADLRQWDTVRSAFAGRVVLDYGVPELLTPEEIVSRWQPLLSAFDSTQHAIRDEQVSFVDPDLARVSSRFQAAHHLAGAAGGELWSLGGRYEHELARTASGWKVTRMRMIAGESTGNAALLERARERAGLAAPRAPDYRVEHVRFPSEGAALVGVLHLPARAREGERLPAVAVLGSWTTVKEQMPSLYAQRLAAAGFAALTFDLRGFGESEGAPRHEESPARKIEDIRAAVAFLSAHPAVDAGRLGLVGICASSGYIAAEAADDPRVRSVVMVAPWLHDAALAASVYGGPEGVADRVRKGREARARFAAAGEVSYVPAVSTTDSSAAMVGQFDYYLDVRRGGIPQWGNRFAVMSWPGWLEFDALASAPRLRAPTLIVHSEEGAIPDGAKRFAAAMPVAPRVVWMAGTQFHFYDDPATVDRASQEAAAHLRATLAAR</sequence>
<evidence type="ECO:0000259" key="3">
    <source>
        <dbReference type="Pfam" id="PF13577"/>
    </source>
</evidence>
<dbReference type="Gene3D" id="1.10.10.800">
    <property type="match status" value="1"/>
</dbReference>
<accession>S4Y9J1</accession>
<evidence type="ECO:0008006" key="6">
    <source>
        <dbReference type="Google" id="ProtNLM"/>
    </source>
</evidence>
<protein>
    <recommendedName>
        <fullName evidence="6">AB hydrolase-1 domain-containing protein</fullName>
    </recommendedName>
</protein>
<dbReference type="HOGENOM" id="CLU_606421_0_0_7"/>
<name>S4Y9J1_SORCE</name>
<feature type="domain" description="SnoaL-like" evidence="3">
    <location>
        <begin position="40"/>
        <end position="163"/>
    </location>
</feature>
<dbReference type="InterPro" id="IPR037401">
    <property type="entry name" value="SnoaL-like"/>
</dbReference>
<dbReference type="KEGG" id="scu:SCE1572_44405"/>
<gene>
    <name evidence="4" type="ORF">SCE1572_44405</name>
</gene>
<organism evidence="4 5">
    <name type="scientific">Sorangium cellulosum So0157-2</name>
    <dbReference type="NCBI Taxonomy" id="1254432"/>
    <lineage>
        <taxon>Bacteria</taxon>
        <taxon>Pseudomonadati</taxon>
        <taxon>Myxococcota</taxon>
        <taxon>Polyangia</taxon>
        <taxon>Polyangiales</taxon>
        <taxon>Polyangiaceae</taxon>
        <taxon>Sorangium</taxon>
    </lineage>
</organism>
<dbReference type="EMBL" id="CP003969">
    <property type="protein sequence ID" value="AGP40925.1"/>
    <property type="molecule type" value="Genomic_DNA"/>
</dbReference>
<dbReference type="SUPFAM" id="SSF54427">
    <property type="entry name" value="NTF2-like"/>
    <property type="match status" value="1"/>
</dbReference>
<dbReference type="InterPro" id="IPR000383">
    <property type="entry name" value="Xaa-Pro-like_dom"/>
</dbReference>
<evidence type="ECO:0000259" key="2">
    <source>
        <dbReference type="Pfam" id="PF02129"/>
    </source>
</evidence>
<dbReference type="Gene3D" id="3.40.50.1820">
    <property type="entry name" value="alpha/beta hydrolase"/>
    <property type="match status" value="1"/>
</dbReference>
<evidence type="ECO:0000256" key="1">
    <source>
        <dbReference type="SAM" id="SignalP"/>
    </source>
</evidence>
<dbReference type="eggNOG" id="COG1073">
    <property type="taxonomic scope" value="Bacteria"/>
</dbReference>
<feature type="signal peptide" evidence="1">
    <location>
        <begin position="1"/>
        <end position="21"/>
    </location>
</feature>
<dbReference type="GO" id="GO:0016787">
    <property type="term" value="F:hydrolase activity"/>
    <property type="evidence" value="ECO:0007669"/>
    <property type="project" value="InterPro"/>
</dbReference>
<dbReference type="SUPFAM" id="SSF53474">
    <property type="entry name" value="alpha/beta-Hydrolases"/>
    <property type="match status" value="1"/>
</dbReference>
<dbReference type="InterPro" id="IPR032710">
    <property type="entry name" value="NTF2-like_dom_sf"/>
</dbReference>
<evidence type="ECO:0000313" key="5">
    <source>
        <dbReference type="Proteomes" id="UP000014803"/>
    </source>
</evidence>
<proteinExistence type="predicted"/>
<dbReference type="InterPro" id="IPR029058">
    <property type="entry name" value="AB_hydrolase_fold"/>
</dbReference>
<evidence type="ECO:0000313" key="4">
    <source>
        <dbReference type="EMBL" id="AGP40925.1"/>
    </source>
</evidence>
<keyword evidence="1" id="KW-0732">Signal</keyword>
<dbReference type="STRING" id="1254432.SCE1572_44405"/>
<dbReference type="RefSeq" id="WP_020740733.1">
    <property type="nucleotide sequence ID" value="NC_021658.1"/>
</dbReference>
<feature type="chain" id="PRO_5004526101" description="AB hydrolase-1 domain-containing protein" evidence="1">
    <location>
        <begin position="22"/>
        <end position="491"/>
    </location>
</feature>
<dbReference type="InterPro" id="IPR051411">
    <property type="entry name" value="Polyketide_trans_af380"/>
</dbReference>
<dbReference type="Proteomes" id="UP000014803">
    <property type="component" value="Chromosome"/>
</dbReference>
<dbReference type="Gene3D" id="3.10.450.50">
    <property type="match status" value="1"/>
</dbReference>
<dbReference type="Pfam" id="PF13577">
    <property type="entry name" value="SnoaL_4"/>
    <property type="match status" value="1"/>
</dbReference>